<keyword evidence="1" id="KW-0472">Membrane</keyword>
<name>A0A5N6GEI6_ASPFL</name>
<dbReference type="EMBL" id="ML734717">
    <property type="protein sequence ID" value="KAB8240776.1"/>
    <property type="molecule type" value="Genomic_DNA"/>
</dbReference>
<dbReference type="VEuPathDB" id="FungiDB:F9C07_12043"/>
<dbReference type="Proteomes" id="UP000325434">
    <property type="component" value="Unassembled WGS sequence"/>
</dbReference>
<evidence type="ECO:0000256" key="1">
    <source>
        <dbReference type="SAM" id="Phobius"/>
    </source>
</evidence>
<gene>
    <name evidence="2" type="ORF">BDV35DRAFT_101755</name>
</gene>
<dbReference type="AlphaFoldDB" id="A0A5N6GEI6"/>
<accession>A0A5N6GEI6</accession>
<reference evidence="2" key="1">
    <citation type="submission" date="2019-04" db="EMBL/GenBank/DDBJ databases">
        <title>Friends and foes A comparative genomics study of 23 Aspergillus species from section Flavi.</title>
        <authorList>
            <consortium name="DOE Joint Genome Institute"/>
            <person name="Kjaerbolling I."/>
            <person name="Vesth T."/>
            <person name="Frisvad J.C."/>
            <person name="Nybo J.L."/>
            <person name="Theobald S."/>
            <person name="Kildgaard S."/>
            <person name="Isbrandt T."/>
            <person name="Kuo A."/>
            <person name="Sato A."/>
            <person name="Lyhne E.K."/>
            <person name="Kogle M.E."/>
            <person name="Wiebenga A."/>
            <person name="Kun R.S."/>
            <person name="Lubbers R.J."/>
            <person name="Makela M.R."/>
            <person name="Barry K."/>
            <person name="Chovatia M."/>
            <person name="Clum A."/>
            <person name="Daum C."/>
            <person name="Haridas S."/>
            <person name="He G."/>
            <person name="LaButti K."/>
            <person name="Lipzen A."/>
            <person name="Mondo S."/>
            <person name="Riley R."/>
            <person name="Salamov A."/>
            <person name="Simmons B.A."/>
            <person name="Magnuson J.K."/>
            <person name="Henrissat B."/>
            <person name="Mortensen U.H."/>
            <person name="Larsen T.O."/>
            <person name="Devries R.P."/>
            <person name="Grigoriev I.V."/>
            <person name="Machida M."/>
            <person name="Baker S.E."/>
            <person name="Andersen M.R."/>
        </authorList>
    </citation>
    <scope>NUCLEOTIDE SEQUENCE [LARGE SCALE GENOMIC DNA]</scope>
    <source>
        <strain evidence="2">CBS 121.62</strain>
    </source>
</reference>
<evidence type="ECO:0000313" key="2">
    <source>
        <dbReference type="EMBL" id="KAB8240776.1"/>
    </source>
</evidence>
<proteinExistence type="predicted"/>
<keyword evidence="1" id="KW-1133">Transmembrane helix</keyword>
<organism evidence="2">
    <name type="scientific">Aspergillus flavus</name>
    <dbReference type="NCBI Taxonomy" id="5059"/>
    <lineage>
        <taxon>Eukaryota</taxon>
        <taxon>Fungi</taxon>
        <taxon>Dikarya</taxon>
        <taxon>Ascomycota</taxon>
        <taxon>Pezizomycotina</taxon>
        <taxon>Eurotiomycetes</taxon>
        <taxon>Eurotiomycetidae</taxon>
        <taxon>Eurotiales</taxon>
        <taxon>Aspergillaceae</taxon>
        <taxon>Aspergillus</taxon>
        <taxon>Aspergillus subgen. Circumdati</taxon>
    </lineage>
</organism>
<sequence length="74" mass="8577">MNRHIFFSPSFPSRSFKAIYIHVEPSAFGLLICAFFYTLLLVTRFLSSVPFEESFFEAIVGFDSDITLYEGYFV</sequence>
<keyword evidence="1" id="KW-0812">Transmembrane</keyword>
<protein>
    <submittedName>
        <fullName evidence="2">Uncharacterized protein</fullName>
    </submittedName>
</protein>
<feature type="transmembrane region" description="Helical" evidence="1">
    <location>
        <begin position="20"/>
        <end position="42"/>
    </location>
</feature>